<keyword evidence="12" id="KW-1185">Reference proteome</keyword>
<comment type="catalytic activity">
    <reaction evidence="6">
        <text>IMP + NH4(+) + NADP(+) = GMP + NADPH + 2 H(+)</text>
        <dbReference type="Rhea" id="RHEA:17185"/>
        <dbReference type="ChEBI" id="CHEBI:15378"/>
        <dbReference type="ChEBI" id="CHEBI:28938"/>
        <dbReference type="ChEBI" id="CHEBI:57783"/>
        <dbReference type="ChEBI" id="CHEBI:58053"/>
        <dbReference type="ChEBI" id="CHEBI:58115"/>
        <dbReference type="ChEBI" id="CHEBI:58349"/>
        <dbReference type="EC" id="1.7.1.7"/>
    </reaction>
</comment>
<keyword evidence="5 9" id="KW-0129">CBS domain</keyword>
<dbReference type="EMBL" id="LAXD01000001">
    <property type="protein sequence ID" value="KWX01983.1"/>
    <property type="molecule type" value="Genomic_DNA"/>
</dbReference>
<dbReference type="GO" id="GO:0005829">
    <property type="term" value="C:cytosol"/>
    <property type="evidence" value="ECO:0007669"/>
    <property type="project" value="TreeGrafter"/>
</dbReference>
<dbReference type="EC" id="1.7.1.7" evidence="6"/>
<evidence type="ECO:0000313" key="11">
    <source>
        <dbReference type="EMBL" id="KWX01983.1"/>
    </source>
</evidence>
<dbReference type="InterPro" id="IPR005991">
    <property type="entry name" value="GUAB1"/>
</dbReference>
<feature type="binding site" description="in other chain" evidence="8">
    <location>
        <position position="333"/>
    </location>
    <ligand>
        <name>K(+)</name>
        <dbReference type="ChEBI" id="CHEBI:29103"/>
        <note>ligand shared between two tetrameric partners</note>
    </ligand>
</feature>
<evidence type="ECO:0000256" key="9">
    <source>
        <dbReference type="PROSITE-ProRule" id="PRU00703"/>
    </source>
</evidence>
<dbReference type="NCBIfam" id="NF005869">
    <property type="entry name" value="PRK07807.1"/>
    <property type="match status" value="1"/>
</dbReference>
<dbReference type="InterPro" id="IPR000644">
    <property type="entry name" value="CBS_dom"/>
</dbReference>
<dbReference type="PIRSF" id="PIRSF000130">
    <property type="entry name" value="IMPDH"/>
    <property type="match status" value="1"/>
</dbReference>
<dbReference type="SMART" id="SM00116">
    <property type="entry name" value="CBS"/>
    <property type="match status" value="2"/>
</dbReference>
<dbReference type="PATRIC" id="fig|1469144.10.peg.3255"/>
<keyword evidence="1 6" id="KW-0660">Purine salvage</keyword>
<feature type="domain" description="CBS" evidence="10">
    <location>
        <begin position="187"/>
        <end position="243"/>
    </location>
</feature>
<evidence type="ECO:0000259" key="10">
    <source>
        <dbReference type="PROSITE" id="PS51371"/>
    </source>
</evidence>
<dbReference type="GO" id="GO:0006166">
    <property type="term" value="P:purine ribonucleoside salvage"/>
    <property type="evidence" value="ECO:0007669"/>
    <property type="project" value="UniProtKB-KW"/>
</dbReference>
<proteinExistence type="inferred from homology"/>
<feature type="active site" description="Thioimidate intermediate" evidence="6">
    <location>
        <position position="336"/>
    </location>
</feature>
<dbReference type="Pfam" id="PF00571">
    <property type="entry name" value="CBS"/>
    <property type="match status" value="2"/>
</dbReference>
<keyword evidence="4 6" id="KW-0560">Oxidoreductase</keyword>
<feature type="binding site" description="in other chain" evidence="8">
    <location>
        <position position="331"/>
    </location>
    <ligand>
        <name>K(+)</name>
        <dbReference type="ChEBI" id="CHEBI:29103"/>
        <note>ligand shared between two tetrameric partners</note>
    </ligand>
</feature>
<dbReference type="CDD" id="cd00381">
    <property type="entry name" value="IMPDH"/>
    <property type="match status" value="1"/>
</dbReference>
<evidence type="ECO:0000256" key="4">
    <source>
        <dbReference type="ARBA" id="ARBA00023002"/>
    </source>
</evidence>
<dbReference type="STRING" id="1469144.LI90_3018"/>
<dbReference type="AlphaFoldDB" id="A0A132MVW7"/>
<feature type="binding site" evidence="7">
    <location>
        <begin position="329"/>
        <end position="331"/>
    </location>
    <ligand>
        <name>NAD(+)</name>
        <dbReference type="ChEBI" id="CHEBI:57540"/>
    </ligand>
</feature>
<name>A0A132MVW7_9ACTN</name>
<evidence type="ECO:0000256" key="2">
    <source>
        <dbReference type="ARBA" id="ARBA00022737"/>
    </source>
</evidence>
<dbReference type="Proteomes" id="UP000070188">
    <property type="component" value="Unassembled WGS sequence"/>
</dbReference>
<gene>
    <name evidence="6" type="primary">guaB1</name>
    <name evidence="11" type="ORF">LI90_3018</name>
</gene>
<dbReference type="Pfam" id="PF00478">
    <property type="entry name" value="IMPDH"/>
    <property type="match status" value="1"/>
</dbReference>
<feature type="binding site" evidence="7">
    <location>
        <begin position="279"/>
        <end position="281"/>
    </location>
    <ligand>
        <name>NAD(+)</name>
        <dbReference type="ChEBI" id="CHEBI:57540"/>
    </ligand>
</feature>
<dbReference type="GO" id="GO:0003920">
    <property type="term" value="F:GMP reductase activity"/>
    <property type="evidence" value="ECO:0007669"/>
    <property type="project" value="UniProtKB-UniRule"/>
</dbReference>
<comment type="caution">
    <text evidence="11">The sequence shown here is derived from an EMBL/GenBank/DDBJ whole genome shotgun (WGS) entry which is preliminary data.</text>
</comment>
<dbReference type="InterPro" id="IPR050139">
    <property type="entry name" value="GMP_reductase"/>
</dbReference>
<comment type="cofactor">
    <cofactor evidence="6">
        <name>a monovalent cation</name>
        <dbReference type="ChEBI" id="CHEBI:60242"/>
    </cofactor>
</comment>
<evidence type="ECO:0000256" key="5">
    <source>
        <dbReference type="ARBA" id="ARBA00023122"/>
    </source>
</evidence>
<comment type="pathway">
    <text evidence="6">Purine metabolism; IMP biosynthesis via salvage pathway.</text>
</comment>
<dbReference type="SUPFAM" id="SSF51412">
    <property type="entry name" value="Inosine monophosphate dehydrogenase (IMPDH)"/>
    <property type="match status" value="1"/>
</dbReference>
<dbReference type="InterPro" id="IPR046342">
    <property type="entry name" value="CBS_dom_sf"/>
</dbReference>
<organism evidence="11 12">
    <name type="scientific">Carbonactinospora thermoautotrophica</name>
    <dbReference type="NCBI Taxonomy" id="1469144"/>
    <lineage>
        <taxon>Bacteria</taxon>
        <taxon>Bacillati</taxon>
        <taxon>Actinomycetota</taxon>
        <taxon>Actinomycetes</taxon>
        <taxon>Kitasatosporales</taxon>
        <taxon>Carbonactinosporaceae</taxon>
        <taxon>Carbonactinospora</taxon>
    </lineage>
</organism>
<evidence type="ECO:0000256" key="7">
    <source>
        <dbReference type="PIRSR" id="PIRSR000130-3"/>
    </source>
</evidence>
<protein>
    <recommendedName>
        <fullName evidence="6">GMP reductase</fullName>
        <ecNumber evidence="6">1.7.1.7</ecNumber>
    </recommendedName>
    <alternativeName>
        <fullName evidence="6">Guanosine 5'-monophosphate reductase</fullName>
        <shortName evidence="6">GMPR</shortName>
    </alternativeName>
</protein>
<feature type="binding site" description="in other chain" evidence="8">
    <location>
        <position position="336"/>
    </location>
    <ligand>
        <name>K(+)</name>
        <dbReference type="ChEBI" id="CHEBI:29103"/>
        <note>ligand shared between two tetrameric partners</note>
    </ligand>
</feature>
<dbReference type="InterPro" id="IPR005990">
    <property type="entry name" value="IMP_DH"/>
</dbReference>
<dbReference type="PANTHER" id="PTHR43170">
    <property type="entry name" value="GMP REDUCTASE"/>
    <property type="match status" value="1"/>
</dbReference>
<dbReference type="GO" id="GO:0032264">
    <property type="term" value="P:IMP salvage"/>
    <property type="evidence" value="ECO:0007669"/>
    <property type="project" value="UniProtKB-UniRule"/>
</dbReference>
<dbReference type="Gene3D" id="3.20.20.70">
    <property type="entry name" value="Aldolase class I"/>
    <property type="match status" value="1"/>
</dbReference>
<dbReference type="GO" id="GO:0003938">
    <property type="term" value="F:IMP dehydrogenase activity"/>
    <property type="evidence" value="ECO:0007669"/>
    <property type="project" value="InterPro"/>
</dbReference>
<feature type="binding site" evidence="6">
    <location>
        <begin position="329"/>
        <end position="331"/>
    </location>
    <ligand>
        <name>NADP(+)</name>
        <dbReference type="ChEBI" id="CHEBI:58349"/>
    </ligand>
</feature>
<keyword evidence="2" id="KW-0677">Repeat</keyword>
<comment type="function">
    <text evidence="6">Involved in the purine-salvage pathway. Catalyzes the NADPH-dependent conversion of GMP to IMP.</text>
</comment>
<dbReference type="PANTHER" id="PTHR43170:SF5">
    <property type="entry name" value="GMP REDUCTASE"/>
    <property type="match status" value="1"/>
</dbReference>
<keyword evidence="3 6" id="KW-0521">NADP</keyword>
<comment type="similarity">
    <text evidence="6">Belongs to the IMPDH/GMPR family. GuaB1 subfamily.</text>
</comment>
<keyword evidence="7" id="KW-0520">NAD</keyword>
<feature type="binding site" evidence="6">
    <location>
        <begin position="279"/>
        <end position="281"/>
    </location>
    <ligand>
        <name>NADP(+)</name>
        <dbReference type="ChEBI" id="CHEBI:58349"/>
    </ligand>
</feature>
<evidence type="ECO:0000256" key="1">
    <source>
        <dbReference type="ARBA" id="ARBA00022726"/>
    </source>
</evidence>
<sequence length="512" mass="54921">MRIATVVVTIRDRRTGRSAAASLDMRIFAYPFDNVRFLNNQVPPYDLTYSDVFMVPNRSAVGSRLDVDLTTRDGSGTTIPIVVANMTAVAGRRMAETVARRGGIAVIPQDIPLDVVADVVQWVKSRHLVHDTPITLGPTDTVGDALNLLPKRAHNAVIVVEAGRPIGVVTEADCQGVDRFTQLAQVMSTELLTLPDGIDPQEAFDRLHEGRHRLAPVVDGDGRLVGILTRTGALRATLYQPAVDAAGKLRVAAAIGINGDVAHKAKYLLDAGVDLLVVDTAHGHQEKMISALRAVRALDPQVPIVAGNVVTREGVRDLVEAGADIVKVGVGPGAMCTTRMMTGVGRPQFSAVLECAAEARRLGKHVWADGGIRHPRDVALALAAGAANVMIGSWFAGTYESPGDVHRDADGRQYKESFGMASARAVQLRTAKDTPFERARKALFEEGISTARMYLDPERPSVEDLIDSIVAGLRSACTYAGARNLEEFHERAVIGVQSLAGFTEGMPLPTSW</sequence>
<feature type="domain" description="CBS" evidence="10">
    <location>
        <begin position="128"/>
        <end position="185"/>
    </location>
</feature>
<dbReference type="InterPro" id="IPR013785">
    <property type="entry name" value="Aldolase_TIM"/>
</dbReference>
<evidence type="ECO:0000256" key="3">
    <source>
        <dbReference type="ARBA" id="ARBA00022857"/>
    </source>
</evidence>
<dbReference type="HAMAP" id="MF_02250">
    <property type="entry name" value="GMPR_GuaB1"/>
    <property type="match status" value="1"/>
</dbReference>
<evidence type="ECO:0000256" key="8">
    <source>
        <dbReference type="PIRSR" id="PIRSR000130-4"/>
    </source>
</evidence>
<dbReference type="FunFam" id="3.20.20.70:FF:000108">
    <property type="entry name" value="IMP dehydrogenase family protein"/>
    <property type="match status" value="1"/>
</dbReference>
<evidence type="ECO:0000256" key="6">
    <source>
        <dbReference type="HAMAP-Rule" id="MF_02250"/>
    </source>
</evidence>
<dbReference type="PROSITE" id="PS51371">
    <property type="entry name" value="CBS"/>
    <property type="match status" value="2"/>
</dbReference>
<evidence type="ECO:0000313" key="12">
    <source>
        <dbReference type="Proteomes" id="UP000070188"/>
    </source>
</evidence>
<dbReference type="SMART" id="SM01240">
    <property type="entry name" value="IMPDH"/>
    <property type="match status" value="1"/>
</dbReference>
<dbReference type="InterPro" id="IPR001093">
    <property type="entry name" value="IMP_DH_GMPRt"/>
</dbReference>
<keyword evidence="8" id="KW-0630">Potassium</keyword>
<dbReference type="NCBIfam" id="TIGR01303">
    <property type="entry name" value="IMP_DH_rel_1"/>
    <property type="match status" value="1"/>
</dbReference>
<accession>A0A132MVW7</accession>
<dbReference type="SUPFAM" id="SSF54631">
    <property type="entry name" value="CBS-domain pair"/>
    <property type="match status" value="1"/>
</dbReference>
<reference evidence="12" key="1">
    <citation type="submission" date="2015-04" db="EMBL/GenBank/DDBJ databases">
        <title>Physiological reanalysis, assessment of diazotrophy, and genome sequences of multiple isolates of Streptomyces thermoautotrophicus.</title>
        <authorList>
            <person name="MacKellar D.C."/>
            <person name="Lieber L."/>
            <person name="Norman J."/>
            <person name="Bolger A."/>
            <person name="Tobin C."/>
            <person name="Murray J.W."/>
            <person name="Chang R."/>
            <person name="Ford T."/>
            <person name="Nguyen P.Q."/>
            <person name="Woodward J."/>
            <person name="Permingeat H."/>
            <person name="Joshi N.S."/>
            <person name="Silver P.A."/>
            <person name="Usadel B."/>
            <person name="Rutherford A.W."/>
            <person name="Friesen M."/>
            <person name="Prell J."/>
        </authorList>
    </citation>
    <scope>NUCLEOTIDE SEQUENCE [LARGE SCALE GENOMIC DNA]</scope>
    <source>
        <strain evidence="12">H1</strain>
    </source>
</reference>
<dbReference type="CDD" id="cd02205">
    <property type="entry name" value="CBS_pair_SF"/>
    <property type="match status" value="1"/>
</dbReference>